<dbReference type="EMBL" id="KE647345">
    <property type="protein sequence ID" value="EQB59975.1"/>
    <property type="molecule type" value="Genomic_DNA"/>
</dbReference>
<name>T0MG32_9MICR</name>
<dbReference type="AlphaFoldDB" id="T0MG32"/>
<dbReference type="VEuPathDB" id="MicrosporidiaDB:NAPIS_ORF02457"/>
<gene>
    <name evidence="1" type="ORF">NAPIS_ORF02457</name>
</gene>
<reference evidence="1 2" key="1">
    <citation type="journal article" date="2013" name="BMC Genomics">
        <title>Genome sequencing and comparative genomics of honey bee microsporidia, Nosema apis reveal novel insights into host-parasite interactions.</title>
        <authorList>
            <person name="Chen Yp."/>
            <person name="Pettis J.S."/>
            <person name="Zhao Y."/>
            <person name="Liu X."/>
            <person name="Tallon L.J."/>
            <person name="Sadzewicz L.D."/>
            <person name="Li R."/>
            <person name="Zheng H."/>
            <person name="Huang S."/>
            <person name="Zhang X."/>
            <person name="Hamilton M.C."/>
            <person name="Pernal S.F."/>
            <person name="Melathopoulos A.P."/>
            <person name="Yan X."/>
            <person name="Evans J.D."/>
        </authorList>
    </citation>
    <scope>NUCLEOTIDE SEQUENCE [LARGE SCALE GENOMIC DNA]</scope>
    <source>
        <strain evidence="1 2">BRL 01</strain>
    </source>
</reference>
<evidence type="ECO:0000313" key="1">
    <source>
        <dbReference type="EMBL" id="EQB59975.1"/>
    </source>
</evidence>
<sequence>MNVENNGIDVNLEKDGNKVNEEYVKRNGEMNNINEVDNVKNVVNNNIKDEEMNRINADVKNECILVSSKDLEYIKNIENVNDINNNIYSNIINNDNDNKTSLIDNTISPIDNTISSIDNTISPIDNKISTKNYLKIIKHLKTLNKNKSTTCRILRLEIEYLLDFIFNIEKSQLSTHCFKYVLSKLKIEDLLNEGTINRDIDNCIDIKDCSSYREGIKRVCNRNDICTEEYKDTNINSKDKDSYINNIKIKIII</sequence>
<protein>
    <submittedName>
        <fullName evidence="1">Uncharacterized protein</fullName>
    </submittedName>
</protein>
<dbReference type="HOGENOM" id="CLU_1098772_0_0_1"/>
<accession>T0MG32</accession>
<keyword evidence="2" id="KW-1185">Reference proteome</keyword>
<dbReference type="Proteomes" id="UP000053780">
    <property type="component" value="Unassembled WGS sequence"/>
</dbReference>
<organism evidence="1 2">
    <name type="scientific">Vairimorpha apis BRL 01</name>
    <dbReference type="NCBI Taxonomy" id="1037528"/>
    <lineage>
        <taxon>Eukaryota</taxon>
        <taxon>Fungi</taxon>
        <taxon>Fungi incertae sedis</taxon>
        <taxon>Microsporidia</taxon>
        <taxon>Nosematidae</taxon>
        <taxon>Vairimorpha</taxon>
    </lineage>
</organism>
<evidence type="ECO:0000313" key="2">
    <source>
        <dbReference type="Proteomes" id="UP000053780"/>
    </source>
</evidence>
<proteinExistence type="predicted"/>